<dbReference type="AlphaFoldDB" id="A0A067LST3"/>
<evidence type="ECO:0000313" key="2">
    <source>
        <dbReference type="EMBL" id="KDQ06124.1"/>
    </source>
</evidence>
<feature type="region of interest" description="Disordered" evidence="1">
    <location>
        <begin position="113"/>
        <end position="181"/>
    </location>
</feature>
<reference evidence="3" key="1">
    <citation type="journal article" date="2014" name="Proc. Natl. Acad. Sci. U.S.A.">
        <title>Extensive sampling of basidiomycete genomes demonstrates inadequacy of the white-rot/brown-rot paradigm for wood decay fungi.</title>
        <authorList>
            <person name="Riley R."/>
            <person name="Salamov A.A."/>
            <person name="Brown D.W."/>
            <person name="Nagy L.G."/>
            <person name="Floudas D."/>
            <person name="Held B.W."/>
            <person name="Levasseur A."/>
            <person name="Lombard V."/>
            <person name="Morin E."/>
            <person name="Otillar R."/>
            <person name="Lindquist E.A."/>
            <person name="Sun H."/>
            <person name="LaButti K.M."/>
            <person name="Schmutz J."/>
            <person name="Jabbour D."/>
            <person name="Luo H."/>
            <person name="Baker S.E."/>
            <person name="Pisabarro A.G."/>
            <person name="Walton J.D."/>
            <person name="Blanchette R.A."/>
            <person name="Henrissat B."/>
            <person name="Martin F."/>
            <person name="Cullen D."/>
            <person name="Hibbett D.S."/>
            <person name="Grigoriev I.V."/>
        </authorList>
    </citation>
    <scope>NUCLEOTIDE SEQUENCE [LARGE SCALE GENOMIC DNA]</scope>
    <source>
        <strain evidence="3">FD-172 SS1</strain>
    </source>
</reference>
<name>A0A067LST3_BOTB1</name>
<dbReference type="InParanoid" id="A0A067LST3"/>
<accession>A0A067LST3</accession>
<feature type="compositionally biased region" description="Low complexity" evidence="1">
    <location>
        <begin position="168"/>
        <end position="181"/>
    </location>
</feature>
<evidence type="ECO:0000313" key="3">
    <source>
        <dbReference type="Proteomes" id="UP000027195"/>
    </source>
</evidence>
<dbReference type="Proteomes" id="UP000027195">
    <property type="component" value="Unassembled WGS sequence"/>
</dbReference>
<keyword evidence="3" id="KW-1185">Reference proteome</keyword>
<organism evidence="2 3">
    <name type="scientific">Botryobasidium botryosum (strain FD-172 SS1)</name>
    <dbReference type="NCBI Taxonomy" id="930990"/>
    <lineage>
        <taxon>Eukaryota</taxon>
        <taxon>Fungi</taxon>
        <taxon>Dikarya</taxon>
        <taxon>Basidiomycota</taxon>
        <taxon>Agaricomycotina</taxon>
        <taxon>Agaricomycetes</taxon>
        <taxon>Cantharellales</taxon>
        <taxon>Botryobasidiaceae</taxon>
        <taxon>Botryobasidium</taxon>
    </lineage>
</organism>
<dbReference type="EMBL" id="KL198155">
    <property type="protein sequence ID" value="KDQ06124.1"/>
    <property type="molecule type" value="Genomic_DNA"/>
</dbReference>
<gene>
    <name evidence="2" type="ORF">BOTBODRAFT_181901</name>
</gene>
<dbReference type="HOGENOM" id="CLU_1488766_0_0_1"/>
<feature type="compositionally biased region" description="Low complexity" evidence="1">
    <location>
        <begin position="118"/>
        <end position="140"/>
    </location>
</feature>
<proteinExistence type="predicted"/>
<evidence type="ECO:0000256" key="1">
    <source>
        <dbReference type="SAM" id="MobiDB-lite"/>
    </source>
</evidence>
<feature type="compositionally biased region" description="Basic and acidic residues" evidence="1">
    <location>
        <begin position="46"/>
        <end position="69"/>
    </location>
</feature>
<feature type="region of interest" description="Disordered" evidence="1">
    <location>
        <begin position="1"/>
        <end position="20"/>
    </location>
</feature>
<sequence length="181" mass="19904">MNAEKSKHNTSDMSTQDDMDSFFDESAAERNSITRLNAITMVGTRTRSDTKGKGKAKEMTPEDEPEKKARQTSCMPGAPLIDFNKPDSTPAPTPAPTPFVYNARATSQLREDGYLFQAMNGNPAMNNNADAGPSNRAGGFRNRRSRSFTRFREPNDDPSDDSEDSSSDEVSSISSNDSFRT</sequence>
<feature type="region of interest" description="Disordered" evidence="1">
    <location>
        <begin position="34"/>
        <end position="99"/>
    </location>
</feature>
<feature type="compositionally biased region" description="Basic and acidic residues" evidence="1">
    <location>
        <begin position="1"/>
        <end position="10"/>
    </location>
</feature>
<feature type="compositionally biased region" description="Acidic residues" evidence="1">
    <location>
        <begin position="156"/>
        <end position="167"/>
    </location>
</feature>
<protein>
    <submittedName>
        <fullName evidence="2">Uncharacterized protein</fullName>
    </submittedName>
</protein>